<evidence type="ECO:0000313" key="11">
    <source>
        <dbReference type="Proteomes" id="UP000183832"/>
    </source>
</evidence>
<evidence type="ECO:0000256" key="2">
    <source>
        <dbReference type="ARBA" id="ARBA00022723"/>
    </source>
</evidence>
<evidence type="ECO:0000259" key="9">
    <source>
        <dbReference type="Pfam" id="PF02953"/>
    </source>
</evidence>
<proteinExistence type="inferred from homology"/>
<dbReference type="GO" id="GO:0015031">
    <property type="term" value="P:protein transport"/>
    <property type="evidence" value="ECO:0007669"/>
    <property type="project" value="UniProtKB-KW"/>
</dbReference>
<keyword evidence="5 8" id="KW-0811">Translocation</keyword>
<evidence type="ECO:0000256" key="5">
    <source>
        <dbReference type="ARBA" id="ARBA00023010"/>
    </source>
</evidence>
<dbReference type="Gene3D" id="1.10.287.810">
    <property type="entry name" value="Mitochondrial import inner membrane translocase subunit tim13 like domains"/>
    <property type="match status" value="1"/>
</dbReference>
<dbReference type="AlphaFoldDB" id="A0A1J1IB76"/>
<protein>
    <recommendedName>
        <fullName evidence="8">Mitochondrial import inner membrane translocase subunit</fullName>
    </recommendedName>
</protein>
<dbReference type="EMBL" id="CVRI01000044">
    <property type="protein sequence ID" value="CRK96812.1"/>
    <property type="molecule type" value="Genomic_DNA"/>
</dbReference>
<keyword evidence="8" id="KW-0999">Mitochondrion inner membrane</keyword>
<keyword evidence="8" id="KW-0472">Membrane</keyword>
<keyword evidence="4 8" id="KW-0653">Protein transport</keyword>
<comment type="similarity">
    <text evidence="8">Belongs to the small Tim family.</text>
</comment>
<dbReference type="OrthoDB" id="1551503at2759"/>
<dbReference type="InterPro" id="IPR035427">
    <property type="entry name" value="Tim10-like_dom_sf"/>
</dbReference>
<comment type="subunit">
    <text evidence="8">Heterohexamer.</text>
</comment>
<reference evidence="10 11" key="1">
    <citation type="submission" date="2015-04" db="EMBL/GenBank/DDBJ databases">
        <authorList>
            <person name="Syromyatnikov M.Y."/>
            <person name="Popov V.N."/>
        </authorList>
    </citation>
    <scope>NUCLEOTIDE SEQUENCE [LARGE SCALE GENOMIC DNA]</scope>
</reference>
<dbReference type="PANTHER" id="PTHR13172">
    <property type="entry name" value="MITOCHONDRIAL IMPORT INNER MEMBRANE TRANSLOCASE SUBUNIT TIM9B"/>
    <property type="match status" value="1"/>
</dbReference>
<dbReference type="STRING" id="568069.A0A1J1IB76"/>
<keyword evidence="11" id="KW-1185">Reference proteome</keyword>
<dbReference type="Pfam" id="PF02953">
    <property type="entry name" value="zf-Tim10_DDP"/>
    <property type="match status" value="1"/>
</dbReference>
<keyword evidence="1 8" id="KW-0813">Transport</keyword>
<dbReference type="GO" id="GO:0046872">
    <property type="term" value="F:metal ion binding"/>
    <property type="evidence" value="ECO:0007669"/>
    <property type="project" value="UniProtKB-KW"/>
</dbReference>
<keyword evidence="3" id="KW-0862">Zinc</keyword>
<evidence type="ECO:0000256" key="1">
    <source>
        <dbReference type="ARBA" id="ARBA00022448"/>
    </source>
</evidence>
<evidence type="ECO:0000256" key="7">
    <source>
        <dbReference type="ARBA" id="ARBA00023157"/>
    </source>
</evidence>
<dbReference type="SUPFAM" id="SSF144122">
    <property type="entry name" value="Tim10-like"/>
    <property type="match status" value="1"/>
</dbReference>
<accession>A0A1J1IB76</accession>
<comment type="subcellular location">
    <subcellularLocation>
        <location evidence="8">Mitochondrion inner membrane</location>
        <topology evidence="8">Peripheral membrane protein</topology>
        <orientation evidence="8">Intermembrane side</orientation>
    </subcellularLocation>
</comment>
<keyword evidence="6 8" id="KW-0496">Mitochondrion</keyword>
<dbReference type="InterPro" id="IPR004217">
    <property type="entry name" value="Tim10-like"/>
</dbReference>
<comment type="domain">
    <text evidence="8">The twin CX3C motif contains 4 conserved Cys residues that form 2 disulfide bonds in the mitochondrial intermembrane space.</text>
</comment>
<evidence type="ECO:0000256" key="8">
    <source>
        <dbReference type="RuleBase" id="RU367043"/>
    </source>
</evidence>
<dbReference type="GO" id="GO:0005743">
    <property type="term" value="C:mitochondrial inner membrane"/>
    <property type="evidence" value="ECO:0007669"/>
    <property type="project" value="UniProtKB-SubCell"/>
</dbReference>
<name>A0A1J1IB76_9DIPT</name>
<gene>
    <name evidence="10" type="ORF">CLUMA_CG009963</name>
</gene>
<dbReference type="InterPro" id="IPR050673">
    <property type="entry name" value="Mito_inner_translocase_sub"/>
</dbReference>
<comment type="function">
    <text evidence="8">Mitochondrial intermembrane chaperone that participates in the import and insertion of some multi-pass transmembrane proteins into the mitochondrial inner membrane. Also required for the transfer of beta-barrel precursors from the TOM complex to the sorting and assembly machinery (SAM complex) of the outer membrane. Acts as a chaperone-like protein that protects the hydrophobic precursors from aggregation and guide them through the mitochondrial intermembrane space.</text>
</comment>
<keyword evidence="8" id="KW-0143">Chaperone</keyword>
<organism evidence="10 11">
    <name type="scientific">Clunio marinus</name>
    <dbReference type="NCBI Taxonomy" id="568069"/>
    <lineage>
        <taxon>Eukaryota</taxon>
        <taxon>Metazoa</taxon>
        <taxon>Ecdysozoa</taxon>
        <taxon>Arthropoda</taxon>
        <taxon>Hexapoda</taxon>
        <taxon>Insecta</taxon>
        <taxon>Pterygota</taxon>
        <taxon>Neoptera</taxon>
        <taxon>Endopterygota</taxon>
        <taxon>Diptera</taxon>
        <taxon>Nematocera</taxon>
        <taxon>Chironomoidea</taxon>
        <taxon>Chironomidae</taxon>
        <taxon>Clunio</taxon>
    </lineage>
</organism>
<sequence>MAAQVSFDQLDKDQIKSFQDFLLSYNKLSEICFTDCIYDFTSRSIKDSEDRCALNCMEKFLKMNQRISQRFQEFQMIANENLLAANQKAQGK</sequence>
<evidence type="ECO:0000256" key="6">
    <source>
        <dbReference type="ARBA" id="ARBA00023128"/>
    </source>
</evidence>
<keyword evidence="2" id="KW-0479">Metal-binding</keyword>
<feature type="domain" description="Tim10-like" evidence="9">
    <location>
        <begin position="14"/>
        <end position="73"/>
    </location>
</feature>
<evidence type="ECO:0000256" key="4">
    <source>
        <dbReference type="ARBA" id="ARBA00022927"/>
    </source>
</evidence>
<dbReference type="Proteomes" id="UP000183832">
    <property type="component" value="Unassembled WGS sequence"/>
</dbReference>
<evidence type="ECO:0000313" key="10">
    <source>
        <dbReference type="EMBL" id="CRK96812.1"/>
    </source>
</evidence>
<evidence type="ECO:0000256" key="3">
    <source>
        <dbReference type="ARBA" id="ARBA00022833"/>
    </source>
</evidence>
<keyword evidence="7 8" id="KW-1015">Disulfide bond</keyword>